<evidence type="ECO:0000313" key="1">
    <source>
        <dbReference type="EMBL" id="KRM14469.1"/>
    </source>
</evidence>
<dbReference type="AlphaFoldDB" id="A0A0R1WAA9"/>
<dbReference type="Proteomes" id="UP000051302">
    <property type="component" value="Unassembled WGS sequence"/>
</dbReference>
<organism evidence="1 2">
    <name type="scientific">Companilactobacillus nantensis DSM 16982</name>
    <dbReference type="NCBI Taxonomy" id="1423774"/>
    <lineage>
        <taxon>Bacteria</taxon>
        <taxon>Bacillati</taxon>
        <taxon>Bacillota</taxon>
        <taxon>Bacilli</taxon>
        <taxon>Lactobacillales</taxon>
        <taxon>Lactobacillaceae</taxon>
        <taxon>Companilactobacillus</taxon>
    </lineage>
</organism>
<dbReference type="EMBL" id="AZFV01000038">
    <property type="protein sequence ID" value="KRM14469.1"/>
    <property type="molecule type" value="Genomic_DNA"/>
</dbReference>
<protein>
    <submittedName>
        <fullName evidence="1">Transposase</fullName>
    </submittedName>
</protein>
<name>A0A0R1WAA9_9LACO</name>
<proteinExistence type="predicted"/>
<evidence type="ECO:0000313" key="2">
    <source>
        <dbReference type="Proteomes" id="UP000051302"/>
    </source>
</evidence>
<sequence length="155" mass="18419">MSDQLQYKQTALKLQSPLVKWMNIISPLYQWFVPISIRFRKNYQLAKLSDVQLLVLLGWQVELDMTDQRLFYRFLLSIGFTGLPERSRFNRISANALETFKFIREGLIKAVMPSPTYTIIDSFPMPLCHPIRNHRARLLNPYADIRYNSTKNQWY</sequence>
<reference evidence="1 2" key="1">
    <citation type="journal article" date="2015" name="Genome Announc.">
        <title>Expanding the biotechnology potential of lactobacilli through comparative genomics of 213 strains and associated genera.</title>
        <authorList>
            <person name="Sun Z."/>
            <person name="Harris H.M."/>
            <person name="McCann A."/>
            <person name="Guo C."/>
            <person name="Argimon S."/>
            <person name="Zhang W."/>
            <person name="Yang X."/>
            <person name="Jeffery I.B."/>
            <person name="Cooney J.C."/>
            <person name="Kagawa T.F."/>
            <person name="Liu W."/>
            <person name="Song Y."/>
            <person name="Salvetti E."/>
            <person name="Wrobel A."/>
            <person name="Rasinkangas P."/>
            <person name="Parkhill J."/>
            <person name="Rea M.C."/>
            <person name="O'Sullivan O."/>
            <person name="Ritari J."/>
            <person name="Douillard F.P."/>
            <person name="Paul Ross R."/>
            <person name="Yang R."/>
            <person name="Briner A.E."/>
            <person name="Felis G.E."/>
            <person name="de Vos W.M."/>
            <person name="Barrangou R."/>
            <person name="Klaenhammer T.R."/>
            <person name="Caufield P.W."/>
            <person name="Cui Y."/>
            <person name="Zhang H."/>
            <person name="O'Toole P.W."/>
        </authorList>
    </citation>
    <scope>NUCLEOTIDE SEQUENCE [LARGE SCALE GENOMIC DNA]</scope>
    <source>
        <strain evidence="1 2">DSM 16982</strain>
    </source>
</reference>
<keyword evidence="2" id="KW-1185">Reference proteome</keyword>
<dbReference type="PATRIC" id="fig|1423774.3.peg.1869"/>
<accession>A0A0R1WAA9</accession>
<gene>
    <name evidence="1" type="ORF">FD31_GL001802</name>
</gene>
<comment type="caution">
    <text evidence="1">The sequence shown here is derived from an EMBL/GenBank/DDBJ whole genome shotgun (WGS) entry which is preliminary data.</text>
</comment>